<accession>A0A2X4N2P4</accession>
<dbReference type="OrthoDB" id="9773233at2"/>
<evidence type="ECO:0000259" key="4">
    <source>
        <dbReference type="Pfam" id="PF03486"/>
    </source>
</evidence>
<dbReference type="PANTHER" id="PTHR42887:SF2">
    <property type="entry name" value="OS12G0638800 PROTEIN"/>
    <property type="match status" value="1"/>
</dbReference>
<dbReference type="Gene3D" id="3.50.50.60">
    <property type="entry name" value="FAD/NAD(P)-binding domain"/>
    <property type="match status" value="1"/>
</dbReference>
<evidence type="ECO:0000313" key="7">
    <source>
        <dbReference type="Proteomes" id="UP000425411"/>
    </source>
</evidence>
<dbReference type="PRINTS" id="PR00411">
    <property type="entry name" value="PNDRDTASEI"/>
</dbReference>
<dbReference type="SUPFAM" id="SSF51905">
    <property type="entry name" value="FAD/NAD(P)-binding domain"/>
    <property type="match status" value="1"/>
</dbReference>
<sequence length="382" mass="43417">MKYDVIIIGLGSAGLMVADRLNDSGLRVLVLEQNKRAGVKLLLTGNGRCNVMSSDNAEDFVAAVHNGRFLRSAYHKYNVKKFFDKHNLKLKQENRRLYPASEKARDVVNTFKIDHAKINYNEKVEDLIFEDEKLVGVRTNIDTYYGKSVVICAGGKTYPQSGSDGSLHRILKKHGVKITKIYPSEVALIFDDFKELSGVALQNVKMFHKKNERVGDLLFTHKGLSGPLSIAMGEFVARFPEDKFYLDFYPELNEEALFEKLWQDNKFLSGKLPKSFYNFMIDKYFPENVSKKELRKFVSKIKRYELVNIKTMPLEYAFTTAGGVDLKGVSPKTCSHKKIDNLYFAGEILDLHGEIGGYNLMIAWFTGMIVADAIKEKFGLEV</sequence>
<dbReference type="InterPro" id="IPR036188">
    <property type="entry name" value="FAD/NAD-bd_sf"/>
</dbReference>
<feature type="domain" description="RsdA/BaiN/AoA(So)-like insert" evidence="5">
    <location>
        <begin position="183"/>
        <end position="318"/>
    </location>
</feature>
<keyword evidence="3" id="KW-0274">FAD</keyword>
<organism evidence="6 7">
    <name type="scientific">Gemella morbillorum</name>
    <dbReference type="NCBI Taxonomy" id="29391"/>
    <lineage>
        <taxon>Bacteria</taxon>
        <taxon>Bacillati</taxon>
        <taxon>Bacillota</taxon>
        <taxon>Bacilli</taxon>
        <taxon>Bacillales</taxon>
        <taxon>Gemellaceae</taxon>
        <taxon>Gemella</taxon>
    </lineage>
</organism>
<dbReference type="EMBL" id="CP046314">
    <property type="protein sequence ID" value="QGS08967.1"/>
    <property type="molecule type" value="Genomic_DNA"/>
</dbReference>
<dbReference type="AlphaFoldDB" id="A0A2X4N2P4"/>
<dbReference type="InterPro" id="IPR055178">
    <property type="entry name" value="RsdA/BaiN/AoA(So)-like_dom"/>
</dbReference>
<gene>
    <name evidence="6" type="ORF">FOC49_03325</name>
</gene>
<protein>
    <submittedName>
        <fullName evidence="6">Aminoacetone oxidase family FAD-binding enzyme</fullName>
    </submittedName>
</protein>
<evidence type="ECO:0000256" key="1">
    <source>
        <dbReference type="ARBA" id="ARBA00001974"/>
    </source>
</evidence>
<dbReference type="InterPro" id="IPR004792">
    <property type="entry name" value="BaiN-like"/>
</dbReference>
<dbReference type="InterPro" id="IPR023166">
    <property type="entry name" value="BaiN-like_dom_sf"/>
</dbReference>
<dbReference type="SUPFAM" id="SSF160996">
    <property type="entry name" value="HI0933 insert domain-like"/>
    <property type="match status" value="1"/>
</dbReference>
<feature type="domain" description="RsdA/BaiN/AoA(So)-like Rossmann fold-like" evidence="4">
    <location>
        <begin position="4"/>
        <end position="371"/>
    </location>
</feature>
<comment type="cofactor">
    <cofactor evidence="1">
        <name>FAD</name>
        <dbReference type="ChEBI" id="CHEBI:57692"/>
    </cofactor>
</comment>
<name>A0A2X4N2P4_9BACL</name>
<keyword evidence="2" id="KW-0285">Flavoprotein</keyword>
<dbReference type="GeneID" id="93206863"/>
<dbReference type="InterPro" id="IPR057661">
    <property type="entry name" value="RsdA/BaiN/AoA(So)_Rossmann"/>
</dbReference>
<keyword evidence="7" id="KW-1185">Reference proteome</keyword>
<evidence type="ECO:0000259" key="5">
    <source>
        <dbReference type="Pfam" id="PF22780"/>
    </source>
</evidence>
<dbReference type="Pfam" id="PF03486">
    <property type="entry name" value="HI0933_like"/>
    <property type="match status" value="1"/>
</dbReference>
<dbReference type="PANTHER" id="PTHR42887">
    <property type="entry name" value="OS12G0638800 PROTEIN"/>
    <property type="match status" value="1"/>
</dbReference>
<proteinExistence type="predicted"/>
<reference evidence="6 7" key="1">
    <citation type="submission" date="2019-11" db="EMBL/GenBank/DDBJ databases">
        <title>FDA dAtabase for Regulatory Grade micrObial Sequences (FDA-ARGOS): Supporting development and validation of Infectious Disease Dx tests.</title>
        <authorList>
            <person name="Turner S."/>
            <person name="Byrd R."/>
            <person name="Tallon L."/>
            <person name="Sadzewicz L."/>
            <person name="Vavikolanu K."/>
            <person name="Mehta A."/>
            <person name="Aluvathingal J."/>
            <person name="Nadendla S."/>
            <person name="Myers T."/>
            <person name="Yan Y."/>
            <person name="Sichtig H."/>
        </authorList>
    </citation>
    <scope>NUCLEOTIDE SEQUENCE [LARGE SCALE GENOMIC DNA]</scope>
    <source>
        <strain evidence="6 7">FDAARGOS_741</strain>
    </source>
</reference>
<dbReference type="Pfam" id="PF22780">
    <property type="entry name" value="HI0933_like_1st"/>
    <property type="match status" value="1"/>
</dbReference>
<evidence type="ECO:0000256" key="3">
    <source>
        <dbReference type="ARBA" id="ARBA00022827"/>
    </source>
</evidence>
<evidence type="ECO:0000313" key="6">
    <source>
        <dbReference type="EMBL" id="QGS08967.1"/>
    </source>
</evidence>
<dbReference type="RefSeq" id="WP_004634102.1">
    <property type="nucleotide sequence ID" value="NZ_CP046314.1"/>
</dbReference>
<dbReference type="Gene3D" id="1.10.8.260">
    <property type="entry name" value="HI0933 insert domain-like"/>
    <property type="match status" value="1"/>
</dbReference>
<evidence type="ECO:0000256" key="2">
    <source>
        <dbReference type="ARBA" id="ARBA00022630"/>
    </source>
</evidence>
<dbReference type="Gene3D" id="2.40.30.10">
    <property type="entry name" value="Translation factors"/>
    <property type="match status" value="1"/>
</dbReference>
<dbReference type="NCBIfam" id="TIGR00275">
    <property type="entry name" value="aminoacetone oxidase family FAD-binding enzyme"/>
    <property type="match status" value="1"/>
</dbReference>
<dbReference type="Proteomes" id="UP000425411">
    <property type="component" value="Chromosome"/>
</dbReference>